<keyword evidence="2" id="KW-1003">Cell membrane</keyword>
<dbReference type="InterPro" id="IPR000276">
    <property type="entry name" value="GPCR_Rhodpsn"/>
</dbReference>
<reference evidence="17" key="2">
    <citation type="journal article" date="2017" name="Sci. Adv.">
        <title>A tail of two voltages: Proteomic comparison of the three electric organs of the electric eel.</title>
        <authorList>
            <person name="Traeger L.L."/>
            <person name="Sabat G."/>
            <person name="Barrett-Wilt G.A."/>
            <person name="Wells G.B."/>
            <person name="Sussman M.R."/>
        </authorList>
    </citation>
    <scope>NUCLEOTIDE SEQUENCE [LARGE SCALE GENOMIC DNA]</scope>
</reference>
<dbReference type="OMA" id="ALEVNFY"/>
<feature type="transmembrane region" description="Helical" evidence="14">
    <location>
        <begin position="175"/>
        <end position="195"/>
    </location>
</feature>
<reference evidence="17" key="1">
    <citation type="journal article" date="2014" name="Science">
        <title>Nonhuman genetics. Genomic basis for the convergent evolution of electric organs.</title>
        <authorList>
            <person name="Gallant J.R."/>
            <person name="Traeger L.L."/>
            <person name="Volkening J.D."/>
            <person name="Moffett H."/>
            <person name="Chen P.H."/>
            <person name="Novina C.D."/>
            <person name="Phillips G.N.Jr."/>
            <person name="Anand R."/>
            <person name="Wells G.B."/>
            <person name="Pinch M."/>
            <person name="Guth R."/>
            <person name="Unguez G.A."/>
            <person name="Albert J.S."/>
            <person name="Zakon H.H."/>
            <person name="Samanta M.P."/>
            <person name="Sussman M.R."/>
        </authorList>
    </citation>
    <scope>NUCLEOTIDE SEQUENCE [LARGE SCALE GENOMIC DNA]</scope>
</reference>
<dbReference type="PRINTS" id="PR00237">
    <property type="entry name" value="GPCRRHODOPSN"/>
</dbReference>
<dbReference type="PRINTS" id="PR00427">
    <property type="entry name" value="INTRLEUKIN8R"/>
</dbReference>
<evidence type="ECO:0000256" key="1">
    <source>
        <dbReference type="ARBA" id="ARBA00004651"/>
    </source>
</evidence>
<keyword evidence="17" id="KW-1185">Reference proteome</keyword>
<keyword evidence="6 13" id="KW-0297">G-protein coupled receptor</keyword>
<dbReference type="InterPro" id="IPR050119">
    <property type="entry name" value="CCR1-9-like"/>
</dbReference>
<dbReference type="Ensembl" id="ENSEEET00000049983.2">
    <property type="protein sequence ID" value="ENSEEEP00000049446.2"/>
    <property type="gene ID" value="ENSEEEG00000023239.2"/>
</dbReference>
<comment type="similarity">
    <text evidence="13">Belongs to the G-protein coupled receptor 1 family.</text>
</comment>
<evidence type="ECO:0000256" key="3">
    <source>
        <dbReference type="ARBA" id="ARBA00022500"/>
    </source>
</evidence>
<dbReference type="InterPro" id="IPR017452">
    <property type="entry name" value="GPCR_Rhodpsn_7TM"/>
</dbReference>
<evidence type="ECO:0000256" key="11">
    <source>
        <dbReference type="ARBA" id="ARBA00023224"/>
    </source>
</evidence>
<evidence type="ECO:0000256" key="6">
    <source>
        <dbReference type="ARBA" id="ARBA00023040"/>
    </source>
</evidence>
<evidence type="ECO:0000256" key="13">
    <source>
        <dbReference type="RuleBase" id="RU000688"/>
    </source>
</evidence>
<feature type="transmembrane region" description="Helical" evidence="14">
    <location>
        <begin position="57"/>
        <end position="81"/>
    </location>
</feature>
<organism evidence="16 17">
    <name type="scientific">Electrophorus electricus</name>
    <name type="common">Electric eel</name>
    <name type="synonym">Gymnotus electricus</name>
    <dbReference type="NCBI Taxonomy" id="8005"/>
    <lineage>
        <taxon>Eukaryota</taxon>
        <taxon>Metazoa</taxon>
        <taxon>Chordata</taxon>
        <taxon>Craniata</taxon>
        <taxon>Vertebrata</taxon>
        <taxon>Euteleostomi</taxon>
        <taxon>Actinopterygii</taxon>
        <taxon>Neopterygii</taxon>
        <taxon>Teleostei</taxon>
        <taxon>Ostariophysi</taxon>
        <taxon>Gymnotiformes</taxon>
        <taxon>Gymnotoidei</taxon>
        <taxon>Gymnotidae</taxon>
        <taxon>Electrophorus</taxon>
    </lineage>
</organism>
<dbReference type="STRING" id="8005.ENSEEEP00000049446"/>
<evidence type="ECO:0000256" key="14">
    <source>
        <dbReference type="SAM" id="Phobius"/>
    </source>
</evidence>
<dbReference type="GeneTree" id="ENSGT01050000244848"/>
<keyword evidence="11 13" id="KW-0807">Transducer</keyword>
<evidence type="ECO:0000313" key="16">
    <source>
        <dbReference type="Ensembl" id="ENSEEEP00000049446.2"/>
    </source>
</evidence>
<sequence>ILNHVLSDVKVCWRANLNNDEFSDYFDNTTDNITFIGSYNPEHALACVQSTPAGLHIFLFVFYLLVFLQAIAGNLVVVWVVCSSQNRLSPSELFLFHLALADLLLAVTLPLLAVSVLQGWLFGNVACKLVGMALEVNFYASVLFLVCISADRYMVVVHAAKEARGSYGGRSTRSWVTCAFVWGLGSILSLPATIYNRAYLFPGKDGKMQCGEHYDISSAQQWRLAMRMLSHLLGFLLPLAAMLGFYGVTISRLVHTRGLRKHKAMRLIVAVVAAFLLCWCPYHVATMMDTLLRAELVESSCRRRHEADLALKVTHSLGVLHCCVNPVLYAFVGEKFRTNLWRLTRKLCKREPVTRLSRSTSTTSQDGNNALM</sequence>
<name>A0A4W4HH58_ELEEL</name>
<dbReference type="GO" id="GO:0016493">
    <property type="term" value="F:C-C chemokine receptor activity"/>
    <property type="evidence" value="ECO:0007669"/>
    <property type="project" value="TreeGrafter"/>
</dbReference>
<reference evidence="16" key="3">
    <citation type="submission" date="2020-05" db="EMBL/GenBank/DDBJ databases">
        <title>Electrophorus electricus (electric eel) genome, fEleEle1, primary haplotype.</title>
        <authorList>
            <person name="Myers G."/>
            <person name="Meyer A."/>
            <person name="Fedrigo O."/>
            <person name="Formenti G."/>
            <person name="Rhie A."/>
            <person name="Tracey A."/>
            <person name="Sims Y."/>
            <person name="Jarvis E.D."/>
        </authorList>
    </citation>
    <scope>NUCLEOTIDE SEQUENCE [LARGE SCALE GENOMIC DNA]</scope>
</reference>
<dbReference type="PANTHER" id="PTHR10489">
    <property type="entry name" value="CELL ADHESION MOLECULE"/>
    <property type="match status" value="1"/>
</dbReference>
<dbReference type="SUPFAM" id="SSF81321">
    <property type="entry name" value="Family A G protein-coupled receptor-like"/>
    <property type="match status" value="1"/>
</dbReference>
<feature type="transmembrane region" description="Helical" evidence="14">
    <location>
        <begin position="136"/>
        <end position="155"/>
    </location>
</feature>
<keyword evidence="8" id="KW-1015">Disulfide bond</keyword>
<dbReference type="PANTHER" id="PTHR10489:SF930">
    <property type="entry name" value="C-X-C CHEMOKINE RECEPTOR TYPE 1-LIKE"/>
    <property type="match status" value="1"/>
</dbReference>
<dbReference type="InterPro" id="IPR000174">
    <property type="entry name" value="Chemokine_CXCR_1/2"/>
</dbReference>
<proteinExistence type="inferred from homology"/>
<evidence type="ECO:0000256" key="5">
    <source>
        <dbReference type="ARBA" id="ARBA00022989"/>
    </source>
</evidence>
<feature type="transmembrane region" description="Helical" evidence="14">
    <location>
        <begin position="232"/>
        <end position="255"/>
    </location>
</feature>
<accession>A0A4W4HH58</accession>
<dbReference type="Proteomes" id="UP000314983">
    <property type="component" value="Chromosome 1"/>
</dbReference>
<evidence type="ECO:0000313" key="17">
    <source>
        <dbReference type="Proteomes" id="UP000314983"/>
    </source>
</evidence>
<dbReference type="PROSITE" id="PS50262">
    <property type="entry name" value="G_PROTEIN_RECEP_F1_2"/>
    <property type="match status" value="1"/>
</dbReference>
<keyword evidence="9 13" id="KW-0675">Receptor</keyword>
<feature type="transmembrane region" description="Helical" evidence="14">
    <location>
        <begin position="267"/>
        <end position="285"/>
    </location>
</feature>
<evidence type="ECO:0000256" key="9">
    <source>
        <dbReference type="ARBA" id="ARBA00023170"/>
    </source>
</evidence>
<dbReference type="GO" id="GO:0006955">
    <property type="term" value="P:immune response"/>
    <property type="evidence" value="ECO:0007669"/>
    <property type="project" value="TreeGrafter"/>
</dbReference>
<dbReference type="AlphaFoldDB" id="A0A4W4HH58"/>
<evidence type="ECO:0000256" key="10">
    <source>
        <dbReference type="ARBA" id="ARBA00023180"/>
    </source>
</evidence>
<dbReference type="Gene3D" id="1.20.1070.10">
    <property type="entry name" value="Rhodopsin 7-helix transmembrane proteins"/>
    <property type="match status" value="1"/>
</dbReference>
<evidence type="ECO:0000256" key="12">
    <source>
        <dbReference type="ARBA" id="ARBA00034130"/>
    </source>
</evidence>
<evidence type="ECO:0000259" key="15">
    <source>
        <dbReference type="PROSITE" id="PS50262"/>
    </source>
</evidence>
<evidence type="ECO:0000256" key="8">
    <source>
        <dbReference type="ARBA" id="ARBA00023157"/>
    </source>
</evidence>
<evidence type="ECO:0000256" key="7">
    <source>
        <dbReference type="ARBA" id="ARBA00023136"/>
    </source>
</evidence>
<dbReference type="GO" id="GO:0016494">
    <property type="term" value="F:C-X-C chemokine receptor activity"/>
    <property type="evidence" value="ECO:0007669"/>
    <property type="project" value="InterPro"/>
</dbReference>
<keyword evidence="10" id="KW-0325">Glycoprotein</keyword>
<comment type="subcellular location">
    <subcellularLocation>
        <location evidence="1">Cell membrane</location>
        <topology evidence="1">Multi-pass membrane protein</topology>
    </subcellularLocation>
</comment>
<comment type="subunit">
    <text evidence="12">Interacts with IL8. Interacts with GNAI2.</text>
</comment>
<reference evidence="16" key="5">
    <citation type="submission" date="2025-09" db="UniProtKB">
        <authorList>
            <consortium name="Ensembl"/>
        </authorList>
    </citation>
    <scope>IDENTIFICATION</scope>
</reference>
<dbReference type="GO" id="GO:0009897">
    <property type="term" value="C:external side of plasma membrane"/>
    <property type="evidence" value="ECO:0007669"/>
    <property type="project" value="TreeGrafter"/>
</dbReference>
<dbReference type="Pfam" id="PF00001">
    <property type="entry name" value="7tm_1"/>
    <property type="match status" value="1"/>
</dbReference>
<reference evidence="16" key="4">
    <citation type="submission" date="2025-08" db="UniProtKB">
        <authorList>
            <consortium name="Ensembl"/>
        </authorList>
    </citation>
    <scope>IDENTIFICATION</scope>
</reference>
<keyword evidence="7 14" id="KW-0472">Membrane</keyword>
<dbReference type="GO" id="GO:0030593">
    <property type="term" value="P:neutrophil chemotaxis"/>
    <property type="evidence" value="ECO:0007669"/>
    <property type="project" value="TreeGrafter"/>
</dbReference>
<evidence type="ECO:0000256" key="4">
    <source>
        <dbReference type="ARBA" id="ARBA00022692"/>
    </source>
</evidence>
<evidence type="ECO:0000256" key="2">
    <source>
        <dbReference type="ARBA" id="ARBA00022475"/>
    </source>
</evidence>
<dbReference type="GO" id="GO:0019722">
    <property type="term" value="P:calcium-mediated signaling"/>
    <property type="evidence" value="ECO:0007669"/>
    <property type="project" value="TreeGrafter"/>
</dbReference>
<keyword evidence="5 14" id="KW-1133">Transmembrane helix</keyword>
<dbReference type="PROSITE" id="PS00237">
    <property type="entry name" value="G_PROTEIN_RECEP_F1_1"/>
    <property type="match status" value="1"/>
</dbReference>
<dbReference type="GO" id="GO:0019957">
    <property type="term" value="F:C-C chemokine binding"/>
    <property type="evidence" value="ECO:0007669"/>
    <property type="project" value="TreeGrafter"/>
</dbReference>
<feature type="domain" description="G-protein coupled receptors family 1 profile" evidence="15">
    <location>
        <begin position="73"/>
        <end position="329"/>
    </location>
</feature>
<dbReference type="GO" id="GO:0007204">
    <property type="term" value="P:positive regulation of cytosolic calcium ion concentration"/>
    <property type="evidence" value="ECO:0007669"/>
    <property type="project" value="TreeGrafter"/>
</dbReference>
<keyword evidence="3" id="KW-0145">Chemotaxis</keyword>
<feature type="transmembrane region" description="Helical" evidence="14">
    <location>
        <begin position="93"/>
        <end position="116"/>
    </location>
</feature>
<protein>
    <recommendedName>
        <fullName evidence="15">G-protein coupled receptors family 1 profile domain-containing protein</fullName>
    </recommendedName>
</protein>
<keyword evidence="4 13" id="KW-0812">Transmembrane</keyword>